<accession>A0A1Z3HI17</accession>
<sequence>MSPSNLSQMTFDDLQQIIAQIVDERIEQYLASSPLKQPPIKETLSSISQHRWTPPPDAPTVVEMLRSDRER</sequence>
<dbReference type="STRING" id="1641165.XM38_11120"/>
<organism evidence="1 2">
    <name type="scientific">Halomicronema hongdechloris C2206</name>
    <dbReference type="NCBI Taxonomy" id="1641165"/>
    <lineage>
        <taxon>Bacteria</taxon>
        <taxon>Bacillati</taxon>
        <taxon>Cyanobacteriota</taxon>
        <taxon>Cyanophyceae</taxon>
        <taxon>Nodosilineales</taxon>
        <taxon>Nodosilineaceae</taxon>
        <taxon>Halomicronema</taxon>
    </lineage>
</organism>
<dbReference type="OrthoDB" id="574520at2"/>
<dbReference type="Proteomes" id="UP000191901">
    <property type="component" value="Chromosome"/>
</dbReference>
<keyword evidence="2" id="KW-1185">Reference proteome</keyword>
<dbReference type="EMBL" id="CP021983">
    <property type="protein sequence ID" value="ASC69767.1"/>
    <property type="molecule type" value="Genomic_DNA"/>
</dbReference>
<name>A0A1Z3HI17_9CYAN</name>
<dbReference type="RefSeq" id="WP_080808984.1">
    <property type="nucleotide sequence ID" value="NZ_CP021983.2"/>
</dbReference>
<proteinExistence type="predicted"/>
<gene>
    <name evidence="1" type="ORF">XM38_006960</name>
</gene>
<reference evidence="1 2" key="1">
    <citation type="journal article" date="2016" name="Biochim. Biophys. Acta">
        <title>Characterization of red-shifted phycobilisomes isolated from the chlorophyll f-containing cyanobacterium Halomicronema hongdechloris.</title>
        <authorList>
            <person name="Li Y."/>
            <person name="Lin Y."/>
            <person name="Garvey C.J."/>
            <person name="Birch D."/>
            <person name="Corkery R.W."/>
            <person name="Loughlin P.C."/>
            <person name="Scheer H."/>
            <person name="Willows R.D."/>
            <person name="Chen M."/>
        </authorList>
    </citation>
    <scope>NUCLEOTIDE SEQUENCE [LARGE SCALE GENOMIC DNA]</scope>
    <source>
        <strain evidence="1 2">C2206</strain>
    </source>
</reference>
<evidence type="ECO:0000313" key="1">
    <source>
        <dbReference type="EMBL" id="ASC69767.1"/>
    </source>
</evidence>
<protein>
    <submittedName>
        <fullName evidence="1">Uncharacterized protein</fullName>
    </submittedName>
</protein>
<dbReference type="AlphaFoldDB" id="A0A1Z3HI17"/>
<evidence type="ECO:0000313" key="2">
    <source>
        <dbReference type="Proteomes" id="UP000191901"/>
    </source>
</evidence>
<dbReference type="KEGG" id="hhg:XM38_006960"/>